<comment type="caution">
    <text evidence="2">The sequence shown here is derived from an EMBL/GenBank/DDBJ whole genome shotgun (WGS) entry which is preliminary data.</text>
</comment>
<evidence type="ECO:0000259" key="1">
    <source>
        <dbReference type="Pfam" id="PF13628"/>
    </source>
</evidence>
<protein>
    <recommendedName>
        <fullName evidence="1">DUF4142 domain-containing protein</fullName>
    </recommendedName>
</protein>
<dbReference type="Gene3D" id="1.20.1260.10">
    <property type="match status" value="1"/>
</dbReference>
<dbReference type="InterPro" id="IPR025419">
    <property type="entry name" value="DUF4142"/>
</dbReference>
<sequence length="160" mass="17708">MHEGRDFLRAQVSNCVMQHRTLLESLEDHEKQAQDPEFRALCAKHLPAVRQHQTHIEEYRATLGEPSGEGFKGALGYVLGKAKDAADALRNDDFLRIVEDIVMLRQAQDTFATFAAAGTALGEPALSELGRTGEQAADALQREFNALVQKMFIRQAKTGS</sequence>
<dbReference type="Pfam" id="PF13628">
    <property type="entry name" value="DUF4142"/>
    <property type="match status" value="1"/>
</dbReference>
<feature type="domain" description="DUF4142" evidence="1">
    <location>
        <begin position="3"/>
        <end position="57"/>
    </location>
</feature>
<dbReference type="AlphaFoldDB" id="A0A841GX74"/>
<dbReference type="Proteomes" id="UP000582837">
    <property type="component" value="Unassembled WGS sequence"/>
</dbReference>
<dbReference type="RefSeq" id="WP_170037510.1">
    <property type="nucleotide sequence ID" value="NZ_JABDTL010000002.1"/>
</dbReference>
<name>A0A841GX74_9BACT</name>
<reference evidence="2 3" key="1">
    <citation type="submission" date="2020-08" db="EMBL/GenBank/DDBJ databases">
        <title>Genomic Encyclopedia of Type Strains, Phase IV (KMG-IV): sequencing the most valuable type-strain genomes for metagenomic binning, comparative biology and taxonomic classification.</title>
        <authorList>
            <person name="Goeker M."/>
        </authorList>
    </citation>
    <scope>NUCLEOTIDE SEQUENCE [LARGE SCALE GENOMIC DNA]</scope>
    <source>
        <strain evidence="2 3">DSM 29007</strain>
    </source>
</reference>
<dbReference type="EMBL" id="JACHIA010000002">
    <property type="protein sequence ID" value="MBB6069496.1"/>
    <property type="molecule type" value="Genomic_DNA"/>
</dbReference>
<keyword evidence="3" id="KW-1185">Reference proteome</keyword>
<dbReference type="InterPro" id="IPR009078">
    <property type="entry name" value="Ferritin-like_SF"/>
</dbReference>
<evidence type="ECO:0000313" key="3">
    <source>
        <dbReference type="Proteomes" id="UP000582837"/>
    </source>
</evidence>
<dbReference type="SUPFAM" id="SSF47240">
    <property type="entry name" value="Ferritin-like"/>
    <property type="match status" value="1"/>
</dbReference>
<accession>A0A841GX74</accession>
<dbReference type="InterPro" id="IPR012347">
    <property type="entry name" value="Ferritin-like"/>
</dbReference>
<evidence type="ECO:0000313" key="2">
    <source>
        <dbReference type="EMBL" id="MBB6069496.1"/>
    </source>
</evidence>
<organism evidence="2 3">
    <name type="scientific">Longimicrobium terrae</name>
    <dbReference type="NCBI Taxonomy" id="1639882"/>
    <lineage>
        <taxon>Bacteria</taxon>
        <taxon>Pseudomonadati</taxon>
        <taxon>Gemmatimonadota</taxon>
        <taxon>Longimicrobiia</taxon>
        <taxon>Longimicrobiales</taxon>
        <taxon>Longimicrobiaceae</taxon>
        <taxon>Longimicrobium</taxon>
    </lineage>
</organism>
<gene>
    <name evidence="2" type="ORF">HNQ61_001111</name>
</gene>
<proteinExistence type="predicted"/>